<dbReference type="InterPro" id="IPR056632">
    <property type="entry name" value="DUF7730"/>
</dbReference>
<comment type="caution">
    <text evidence="3">The sequence shown here is derived from an EMBL/GenBank/DDBJ whole genome shotgun (WGS) entry which is preliminary data.</text>
</comment>
<evidence type="ECO:0000259" key="2">
    <source>
        <dbReference type="Pfam" id="PF24864"/>
    </source>
</evidence>
<dbReference type="Pfam" id="PF24864">
    <property type="entry name" value="DUF7730"/>
    <property type="match status" value="1"/>
</dbReference>
<gene>
    <name evidence="3" type="ORF">B0T16DRAFT_333823</name>
</gene>
<feature type="compositionally biased region" description="Gly residues" evidence="1">
    <location>
        <begin position="1"/>
        <end position="12"/>
    </location>
</feature>
<protein>
    <recommendedName>
        <fullName evidence="2">DUF7730 domain-containing protein</fullName>
    </recommendedName>
</protein>
<evidence type="ECO:0000313" key="4">
    <source>
        <dbReference type="Proteomes" id="UP001174936"/>
    </source>
</evidence>
<dbReference type="Proteomes" id="UP001174936">
    <property type="component" value="Unassembled WGS sequence"/>
</dbReference>
<evidence type="ECO:0000313" key="3">
    <source>
        <dbReference type="EMBL" id="KAK0643383.1"/>
    </source>
</evidence>
<organism evidence="3 4">
    <name type="scientific">Cercophora newfieldiana</name>
    <dbReference type="NCBI Taxonomy" id="92897"/>
    <lineage>
        <taxon>Eukaryota</taxon>
        <taxon>Fungi</taxon>
        <taxon>Dikarya</taxon>
        <taxon>Ascomycota</taxon>
        <taxon>Pezizomycotina</taxon>
        <taxon>Sordariomycetes</taxon>
        <taxon>Sordariomycetidae</taxon>
        <taxon>Sordariales</taxon>
        <taxon>Lasiosphaeriaceae</taxon>
        <taxon>Cercophora</taxon>
    </lineage>
</organism>
<accession>A0AA39Y021</accession>
<name>A0AA39Y021_9PEZI</name>
<feature type="domain" description="DUF7730" evidence="2">
    <location>
        <begin position="32"/>
        <end position="175"/>
    </location>
</feature>
<keyword evidence="4" id="KW-1185">Reference proteome</keyword>
<evidence type="ECO:0000256" key="1">
    <source>
        <dbReference type="SAM" id="MobiDB-lite"/>
    </source>
</evidence>
<proteinExistence type="predicted"/>
<dbReference type="AlphaFoldDB" id="A0AA39Y021"/>
<reference evidence="3" key="1">
    <citation type="submission" date="2023-06" db="EMBL/GenBank/DDBJ databases">
        <title>Genome-scale phylogeny and comparative genomics of the fungal order Sordariales.</title>
        <authorList>
            <consortium name="Lawrence Berkeley National Laboratory"/>
            <person name="Hensen N."/>
            <person name="Bonometti L."/>
            <person name="Westerberg I."/>
            <person name="Brannstrom I.O."/>
            <person name="Guillou S."/>
            <person name="Cros-Aarteil S."/>
            <person name="Calhoun S."/>
            <person name="Haridas S."/>
            <person name="Kuo A."/>
            <person name="Mondo S."/>
            <person name="Pangilinan J."/>
            <person name="Riley R."/>
            <person name="Labutti K."/>
            <person name="Andreopoulos B."/>
            <person name="Lipzen A."/>
            <person name="Chen C."/>
            <person name="Yanf M."/>
            <person name="Daum C."/>
            <person name="Ng V."/>
            <person name="Clum A."/>
            <person name="Steindorff A."/>
            <person name="Ohm R."/>
            <person name="Martin F."/>
            <person name="Silar P."/>
            <person name="Natvig D."/>
            <person name="Lalanne C."/>
            <person name="Gautier V."/>
            <person name="Ament-Velasquez S.L."/>
            <person name="Kruys A."/>
            <person name="Hutchinson M.I."/>
            <person name="Powell A.J."/>
            <person name="Barry K."/>
            <person name="Miller A.N."/>
            <person name="Grigoriev I.V."/>
            <person name="Debuchy R."/>
            <person name="Gladieux P."/>
            <person name="Thoren M.H."/>
            <person name="Johannesson H."/>
        </authorList>
    </citation>
    <scope>NUCLEOTIDE SEQUENCE</scope>
    <source>
        <strain evidence="3">SMH2532-1</strain>
    </source>
</reference>
<sequence length="361" mass="41047">MSNPGVGSGGASSSGTHTISPDRDAFAATANSQIDSPFFARLPPEIRELIYIEFWRNDGVGSLRQHILWRDGRPTRVPCVTDPLAKDIRFTKFNNADPGSYERSAWHHRLTTSWSLHWACEEAHLARVDIPKSSFLPVLLSCKRMQSVSSIYDNVIIVFTHLLHADEFLSRCLPPAPPPVMASRSGYETGSQVAVAPPFSFRSIELCIRITHLLTEMYFPFLEVGINTTDGPSPVHTINNPWARVCNHLARHPTLDSLRIWFDSRDLRPWHRRVSETRMFAGLFNVRTKSKGSFILELPALPDAERDRSSDFDMRMGRHHYLEGDRLADAPFIVIRGPRPNNWRIHMVRAFHIYLGDALFP</sequence>
<feature type="region of interest" description="Disordered" evidence="1">
    <location>
        <begin position="1"/>
        <end position="22"/>
    </location>
</feature>
<dbReference type="EMBL" id="JAULSV010000005">
    <property type="protein sequence ID" value="KAK0643383.1"/>
    <property type="molecule type" value="Genomic_DNA"/>
</dbReference>